<organism evidence="2 3">
    <name type="scientific">Riccia fluitans</name>
    <dbReference type="NCBI Taxonomy" id="41844"/>
    <lineage>
        <taxon>Eukaryota</taxon>
        <taxon>Viridiplantae</taxon>
        <taxon>Streptophyta</taxon>
        <taxon>Embryophyta</taxon>
        <taxon>Marchantiophyta</taxon>
        <taxon>Marchantiopsida</taxon>
        <taxon>Marchantiidae</taxon>
        <taxon>Marchantiales</taxon>
        <taxon>Ricciaceae</taxon>
        <taxon>Riccia</taxon>
    </lineage>
</organism>
<dbReference type="Proteomes" id="UP001605036">
    <property type="component" value="Unassembled WGS sequence"/>
</dbReference>
<accession>A0ABD1ZFF9</accession>
<reference evidence="2 3" key="1">
    <citation type="submission" date="2024-09" db="EMBL/GenBank/DDBJ databases">
        <title>Chromosome-scale assembly of Riccia fluitans.</title>
        <authorList>
            <person name="Paukszto L."/>
            <person name="Sawicki J."/>
            <person name="Karawczyk K."/>
            <person name="Piernik-Szablinska J."/>
            <person name="Szczecinska M."/>
            <person name="Mazdziarz M."/>
        </authorList>
    </citation>
    <scope>NUCLEOTIDE SEQUENCE [LARGE SCALE GENOMIC DNA]</scope>
    <source>
        <strain evidence="2">Rf_01</strain>
        <tissue evidence="2">Aerial parts of the thallus</tissue>
    </source>
</reference>
<sequence length="377" mass="41049">MDADTTAQNEEGDKGAKAYDSYSTTHVGFLQGLLVPYQQVAKTTVATMAPDDLTAPAHVCSIQTATHPLNLPYFSLKSSAQESQLTSFLSYAAYVLKTLMSPASQQASTRLCDLVNEDQSSSRLIEGSVPLLDTNEFLDGRLIQSVAFRCSTLCLLEHERRKKQLGVVAAGTQDGSLALWDLSSEVLGAPHRTCTLQPTYSTNYRIQENHTAPILRVNLEGNSSPKGVLSSGSLTTDLRGSFLELLSLDKLGFVHLRIVKEMQVKATRDDEPGLHPGGRHYLVQTWSIISVLPRTVRTLDIVLPEALTFATIPGRPQEILVGMRDGTLLMTCLVGSKLRAPRKFTRQTIGGSKPMAFQIICLFLSVLGGLFPGGICR</sequence>
<evidence type="ECO:0000313" key="2">
    <source>
        <dbReference type="EMBL" id="KAL2650175.1"/>
    </source>
</evidence>
<dbReference type="PANTHER" id="PTHR16022:SF0">
    <property type="entry name" value="CYTOPLASMIC DYNEIN 2 INTERMEDIATE CHAIN 1"/>
    <property type="match status" value="1"/>
</dbReference>
<feature type="transmembrane region" description="Helical" evidence="1">
    <location>
        <begin position="355"/>
        <end position="376"/>
    </location>
</feature>
<gene>
    <name evidence="2" type="ORF">R1flu_018303</name>
</gene>
<evidence type="ECO:0000256" key="1">
    <source>
        <dbReference type="SAM" id="Phobius"/>
    </source>
</evidence>
<proteinExistence type="predicted"/>
<keyword evidence="1" id="KW-1133">Transmembrane helix</keyword>
<dbReference type="InterPro" id="IPR042505">
    <property type="entry name" value="DYNC2I1"/>
</dbReference>
<evidence type="ECO:0000313" key="3">
    <source>
        <dbReference type="Proteomes" id="UP001605036"/>
    </source>
</evidence>
<keyword evidence="1" id="KW-0812">Transmembrane</keyword>
<keyword evidence="3" id="KW-1185">Reference proteome</keyword>
<protein>
    <submittedName>
        <fullName evidence="2">Uncharacterized protein</fullName>
    </submittedName>
</protein>
<comment type="caution">
    <text evidence="2">The sequence shown here is derived from an EMBL/GenBank/DDBJ whole genome shotgun (WGS) entry which is preliminary data.</text>
</comment>
<name>A0ABD1ZFF9_9MARC</name>
<keyword evidence="1" id="KW-0472">Membrane</keyword>
<dbReference type="EMBL" id="JBHFFA010000001">
    <property type="protein sequence ID" value="KAL2650175.1"/>
    <property type="molecule type" value="Genomic_DNA"/>
</dbReference>
<dbReference type="PANTHER" id="PTHR16022">
    <property type="entry name" value="WD REPEAT DOMAIN 60"/>
    <property type="match status" value="1"/>
</dbReference>
<dbReference type="AlphaFoldDB" id="A0ABD1ZFF9"/>